<reference evidence="12 13" key="1">
    <citation type="submission" date="2024-08" db="EMBL/GenBank/DDBJ databases">
        <authorList>
            <person name="Cucini C."/>
            <person name="Frati F."/>
        </authorList>
    </citation>
    <scope>NUCLEOTIDE SEQUENCE [LARGE SCALE GENOMIC DNA]</scope>
</reference>
<evidence type="ECO:0000256" key="7">
    <source>
        <dbReference type="ARBA" id="ARBA00023136"/>
    </source>
</evidence>
<evidence type="ECO:0000256" key="2">
    <source>
        <dbReference type="ARBA" id="ARBA00009289"/>
    </source>
</evidence>
<dbReference type="PIRSF" id="PIRSF016089">
    <property type="entry name" value="SPC22"/>
    <property type="match status" value="1"/>
</dbReference>
<comment type="similarity">
    <text evidence="2 10">Belongs to the SPCS3 family.</text>
</comment>
<keyword evidence="13" id="KW-1185">Reference proteome</keyword>
<evidence type="ECO:0000256" key="11">
    <source>
        <dbReference type="SAM" id="Phobius"/>
    </source>
</evidence>
<name>A0ABP1PRA3_9HEXA</name>
<keyword evidence="7 10" id="KW-0472">Membrane</keyword>
<comment type="function">
    <text evidence="9">Essential component of the signal peptidase complex (SPC) which catalyzes the cleavage of N-terminal signal sequences from nascent proteins as they are translocated into the lumen of the endoplasmic reticulum. Essential for the SPC catalytic activity, possibly by stabilizing and positioning the active center of the complex close to the lumenal surface.</text>
</comment>
<dbReference type="Proteomes" id="UP001642540">
    <property type="component" value="Unassembled WGS sequence"/>
</dbReference>
<evidence type="ECO:0000256" key="8">
    <source>
        <dbReference type="ARBA" id="ARBA00029556"/>
    </source>
</evidence>
<evidence type="ECO:0000256" key="1">
    <source>
        <dbReference type="ARBA" id="ARBA00004648"/>
    </source>
</evidence>
<evidence type="ECO:0000256" key="9">
    <source>
        <dbReference type="ARBA" id="ARBA00046080"/>
    </source>
</evidence>
<dbReference type="EMBL" id="CAXLJM020000007">
    <property type="protein sequence ID" value="CAL8074329.1"/>
    <property type="molecule type" value="Genomic_DNA"/>
</dbReference>
<evidence type="ECO:0000256" key="5">
    <source>
        <dbReference type="ARBA" id="ARBA00022968"/>
    </source>
</evidence>
<evidence type="ECO:0000256" key="3">
    <source>
        <dbReference type="ARBA" id="ARBA00022692"/>
    </source>
</evidence>
<keyword evidence="5" id="KW-0735">Signal-anchor</keyword>
<comment type="subcellular location">
    <subcellularLocation>
        <location evidence="1">Endoplasmic reticulum membrane</location>
        <topology evidence="1">Single-pass type II membrane protein</topology>
    </subcellularLocation>
</comment>
<dbReference type="PANTHER" id="PTHR12804">
    <property type="entry name" value="MICROSOMAL SIGNAL PEPTIDASE 23 KD SUBUNIT SPC22/23"/>
    <property type="match status" value="1"/>
</dbReference>
<evidence type="ECO:0000256" key="10">
    <source>
        <dbReference type="PIRNR" id="PIRNR016089"/>
    </source>
</evidence>
<keyword evidence="6 11" id="KW-1133">Transmembrane helix</keyword>
<accession>A0ABP1PRA3</accession>
<protein>
    <recommendedName>
        <fullName evidence="8 10">Signal peptidase complex subunit 3</fullName>
    </recommendedName>
</protein>
<evidence type="ECO:0000256" key="6">
    <source>
        <dbReference type="ARBA" id="ARBA00022989"/>
    </source>
</evidence>
<proteinExistence type="inferred from homology"/>
<evidence type="ECO:0000256" key="4">
    <source>
        <dbReference type="ARBA" id="ARBA00022824"/>
    </source>
</evidence>
<evidence type="ECO:0000313" key="12">
    <source>
        <dbReference type="EMBL" id="CAL8074329.1"/>
    </source>
</evidence>
<dbReference type="PANTHER" id="PTHR12804:SF0">
    <property type="entry name" value="SIGNAL PEPTIDASE COMPLEX SUBUNIT 3"/>
    <property type="match status" value="1"/>
</dbReference>
<organism evidence="12 13">
    <name type="scientific">Orchesella dallaii</name>
    <dbReference type="NCBI Taxonomy" id="48710"/>
    <lineage>
        <taxon>Eukaryota</taxon>
        <taxon>Metazoa</taxon>
        <taxon>Ecdysozoa</taxon>
        <taxon>Arthropoda</taxon>
        <taxon>Hexapoda</taxon>
        <taxon>Collembola</taxon>
        <taxon>Entomobryomorpha</taxon>
        <taxon>Entomobryoidea</taxon>
        <taxon>Orchesellidae</taxon>
        <taxon>Orchesellinae</taxon>
        <taxon>Orchesella</taxon>
    </lineage>
</organism>
<evidence type="ECO:0000313" key="13">
    <source>
        <dbReference type="Proteomes" id="UP001642540"/>
    </source>
</evidence>
<comment type="caution">
    <text evidence="12">The sequence shown here is derived from an EMBL/GenBank/DDBJ whole genome shotgun (WGS) entry which is preliminary data.</text>
</comment>
<keyword evidence="4 10" id="KW-0256">Endoplasmic reticulum</keyword>
<gene>
    <name evidence="12" type="ORF">ODALV1_LOCUS2855</name>
</gene>
<dbReference type="InterPro" id="IPR007653">
    <property type="entry name" value="SPC3"/>
</dbReference>
<dbReference type="Pfam" id="PF04573">
    <property type="entry name" value="SPC22"/>
    <property type="match status" value="1"/>
</dbReference>
<feature type="transmembrane region" description="Helical" evidence="11">
    <location>
        <begin position="12"/>
        <end position="32"/>
    </location>
</feature>
<keyword evidence="3 11" id="KW-0812">Transmembrane</keyword>
<sequence>MYRGFERLNVVFTYGVITLTVCVLALNLTTFFKDFSRIETVNLDFKGFSGFIKNSSRYPSLRVDGSHETAFLTLDAEADFQSMFNWNVKQLFVSVVVEYVSPMHARNEVVVWDKIIVREGNALINTNKGSRYMHWDDGTGLRGLKANWRLKWNVIRNVGPMADYQSPAYEIEFPKEYSH</sequence>